<evidence type="ECO:0000313" key="2">
    <source>
        <dbReference type="EMBL" id="MFH6768632.1"/>
    </source>
</evidence>
<evidence type="ECO:0000256" key="1">
    <source>
        <dbReference type="SAM" id="Phobius"/>
    </source>
</evidence>
<proteinExistence type="predicted"/>
<feature type="transmembrane region" description="Helical" evidence="1">
    <location>
        <begin position="38"/>
        <end position="56"/>
    </location>
</feature>
<protein>
    <recommendedName>
        <fullName evidence="4">DUF4190 domain-containing protein</fullName>
    </recommendedName>
</protein>
<evidence type="ECO:0008006" key="4">
    <source>
        <dbReference type="Google" id="ProtNLM"/>
    </source>
</evidence>
<keyword evidence="1" id="KW-1133">Transmembrane helix</keyword>
<keyword evidence="1" id="KW-0812">Transmembrane</keyword>
<sequence>MKDSKSIKPKAFIGTGYIIGAITGIVAAIAAFVFTENIAISIPLFAGLSIPLGMIIEQKMQVEDKEKKPHTIKIMITLIAIGVLFFFLFFIIKKII</sequence>
<name>A0ABW7MSG6_9FLAO</name>
<keyword evidence="1" id="KW-0472">Membrane</keyword>
<comment type="caution">
    <text evidence="2">The sequence shown here is derived from an EMBL/GenBank/DDBJ whole genome shotgun (WGS) entry which is preliminary data.</text>
</comment>
<evidence type="ECO:0000313" key="3">
    <source>
        <dbReference type="Proteomes" id="UP001610104"/>
    </source>
</evidence>
<dbReference type="Proteomes" id="UP001610104">
    <property type="component" value="Unassembled WGS sequence"/>
</dbReference>
<organism evidence="2 3">
    <name type="scientific">Gaetbulibacter aquiaggeris</name>
    <dbReference type="NCBI Taxonomy" id="1735373"/>
    <lineage>
        <taxon>Bacteria</taxon>
        <taxon>Pseudomonadati</taxon>
        <taxon>Bacteroidota</taxon>
        <taxon>Flavobacteriia</taxon>
        <taxon>Flavobacteriales</taxon>
        <taxon>Flavobacteriaceae</taxon>
        <taxon>Gaetbulibacter</taxon>
    </lineage>
</organism>
<keyword evidence="3" id="KW-1185">Reference proteome</keyword>
<gene>
    <name evidence="2" type="ORF">V8G56_07795</name>
</gene>
<feature type="transmembrane region" description="Helical" evidence="1">
    <location>
        <begin position="12"/>
        <end position="32"/>
    </location>
</feature>
<dbReference type="EMBL" id="JBAWKC010000002">
    <property type="protein sequence ID" value="MFH6768632.1"/>
    <property type="molecule type" value="Genomic_DNA"/>
</dbReference>
<dbReference type="RefSeq" id="WP_395437883.1">
    <property type="nucleotide sequence ID" value="NZ_JBAWKC010000002.1"/>
</dbReference>
<accession>A0ABW7MSG6</accession>
<feature type="transmembrane region" description="Helical" evidence="1">
    <location>
        <begin position="72"/>
        <end position="92"/>
    </location>
</feature>
<reference evidence="2 3" key="1">
    <citation type="submission" date="2024-02" db="EMBL/GenBank/DDBJ databases">
        <title>A Gaetbulibacter species isolated from tidal flats and genomic insights of their niches.</title>
        <authorList>
            <person name="Ye Y."/>
        </authorList>
    </citation>
    <scope>NUCLEOTIDE SEQUENCE [LARGE SCALE GENOMIC DNA]</scope>
    <source>
        <strain evidence="2 3">KEM-8</strain>
    </source>
</reference>